<dbReference type="GO" id="GO:0004806">
    <property type="term" value="F:triacylglycerol lipase activity"/>
    <property type="evidence" value="ECO:0007669"/>
    <property type="project" value="InterPro"/>
</dbReference>
<protein>
    <submittedName>
        <fullName evidence="2">Alpha/beta hydrolase</fullName>
    </submittedName>
</protein>
<name>A0A941ELY0_9ACTN</name>
<dbReference type="PIRSF" id="PIRSF029171">
    <property type="entry name" value="Esterase_LipA"/>
    <property type="match status" value="1"/>
</dbReference>
<sequence length="437" mass="44767">MKALSRSAAAAALAAALALGVPTVAAASGTARSASADTPAACAAGVPVGPAGAAFYNPPAPLPRGRHGDLIWADAVPAPRLAHACRILYLSTLHDGTPVAVSGIVVWPDGAGPAAGHDVVAWAHGTVGGPRQCAPSAAAKPAVNLVDYFTFDSSLGIDVGVPALTDLLAQGDVVVGTDYQGLGGPGVHQYVVAGTETRNVLDSVLAARQIQAAHAGPKTAVLGWSQGGGAALFIGQDGAGYAPGVDLVGVAGLAPAADIGPELEGHVLPGPHTATSRSHNAGLRINVYRGFLAAYPELKADEVLQTAGIQALAGDGTACIEHFADVLQSNYAETHELHTLFQPLRDVPQDWTKRFDENTAGYAPSRVPVLVVQGTDDSVINPHSTAQYVRRACAFGEPLEYTTYAGATHQTIPFVARPQYLHWLADRFAGRPAPATC</sequence>
<dbReference type="Proteomes" id="UP000675781">
    <property type="component" value="Unassembled WGS sequence"/>
</dbReference>
<dbReference type="EMBL" id="JAGSOG010000027">
    <property type="protein sequence ID" value="MBR7833303.1"/>
    <property type="molecule type" value="Genomic_DNA"/>
</dbReference>
<keyword evidence="3" id="KW-1185">Reference proteome</keyword>
<dbReference type="Pfam" id="PF03583">
    <property type="entry name" value="LIP"/>
    <property type="match status" value="1"/>
</dbReference>
<dbReference type="RefSeq" id="WP_212527826.1">
    <property type="nucleotide sequence ID" value="NZ_JAGSOG010000027.1"/>
</dbReference>
<feature type="chain" id="PRO_5038612763" evidence="1">
    <location>
        <begin position="27"/>
        <end position="437"/>
    </location>
</feature>
<organism evidence="2 3">
    <name type="scientific">Actinospica durhamensis</name>
    <dbReference type="NCBI Taxonomy" id="1508375"/>
    <lineage>
        <taxon>Bacteria</taxon>
        <taxon>Bacillati</taxon>
        <taxon>Actinomycetota</taxon>
        <taxon>Actinomycetes</taxon>
        <taxon>Catenulisporales</taxon>
        <taxon>Actinospicaceae</taxon>
        <taxon>Actinospica</taxon>
    </lineage>
</organism>
<reference evidence="2" key="1">
    <citation type="submission" date="2021-04" db="EMBL/GenBank/DDBJ databases">
        <title>Genome based classification of Actinospica acidithermotolerans sp. nov., an actinobacterium isolated from an Indonesian hot spring.</title>
        <authorList>
            <person name="Kusuma A.B."/>
            <person name="Putra K.E."/>
            <person name="Nafisah S."/>
            <person name="Loh J."/>
            <person name="Nouioui I."/>
            <person name="Goodfellow M."/>
        </authorList>
    </citation>
    <scope>NUCLEOTIDE SEQUENCE</scope>
    <source>
        <strain evidence="2">CSCA 57</strain>
    </source>
</reference>
<evidence type="ECO:0000313" key="2">
    <source>
        <dbReference type="EMBL" id="MBR7833303.1"/>
    </source>
</evidence>
<dbReference type="Gene3D" id="3.40.50.1820">
    <property type="entry name" value="alpha/beta hydrolase"/>
    <property type="match status" value="2"/>
</dbReference>
<evidence type="ECO:0000256" key="1">
    <source>
        <dbReference type="SAM" id="SignalP"/>
    </source>
</evidence>
<dbReference type="PANTHER" id="PTHR34853:SF1">
    <property type="entry name" value="LIPASE 5"/>
    <property type="match status" value="1"/>
</dbReference>
<accession>A0A941ELY0</accession>
<dbReference type="SUPFAM" id="SSF53474">
    <property type="entry name" value="alpha/beta-Hydrolases"/>
    <property type="match status" value="1"/>
</dbReference>
<dbReference type="InterPro" id="IPR029058">
    <property type="entry name" value="AB_hydrolase_fold"/>
</dbReference>
<proteinExistence type="predicted"/>
<dbReference type="GO" id="GO:0016042">
    <property type="term" value="P:lipid catabolic process"/>
    <property type="evidence" value="ECO:0007669"/>
    <property type="project" value="InterPro"/>
</dbReference>
<keyword evidence="2" id="KW-0378">Hydrolase</keyword>
<keyword evidence="1" id="KW-0732">Signal</keyword>
<dbReference type="AlphaFoldDB" id="A0A941ELY0"/>
<dbReference type="PANTHER" id="PTHR34853">
    <property type="match status" value="1"/>
</dbReference>
<feature type="signal peptide" evidence="1">
    <location>
        <begin position="1"/>
        <end position="26"/>
    </location>
</feature>
<gene>
    <name evidence="2" type="ORF">KDL01_08500</name>
</gene>
<dbReference type="InterPro" id="IPR005152">
    <property type="entry name" value="Lipase_secreted"/>
</dbReference>
<comment type="caution">
    <text evidence="2">The sequence shown here is derived from an EMBL/GenBank/DDBJ whole genome shotgun (WGS) entry which is preliminary data.</text>
</comment>
<evidence type="ECO:0000313" key="3">
    <source>
        <dbReference type="Proteomes" id="UP000675781"/>
    </source>
</evidence>